<reference evidence="2 3" key="1">
    <citation type="submission" date="2019-07" db="EMBL/GenBank/DDBJ databases">
        <title>Genomics analysis of Aphanomyces spp. identifies a new class of oomycete effector associated with host adaptation.</title>
        <authorList>
            <person name="Gaulin E."/>
        </authorList>
    </citation>
    <scope>NUCLEOTIDE SEQUENCE [LARGE SCALE GENOMIC DNA]</scope>
    <source>
        <strain evidence="2 3">ATCC 201684</strain>
    </source>
</reference>
<comment type="caution">
    <text evidence="2">The sequence shown here is derived from an EMBL/GenBank/DDBJ whole genome shotgun (WGS) entry which is preliminary data.</text>
</comment>
<dbReference type="VEuPathDB" id="FungiDB:AeMF1_017780"/>
<dbReference type="InterPro" id="IPR024624">
    <property type="entry name" value="Pyridox_Oxase_Alr4036_FMN-bd"/>
</dbReference>
<dbReference type="Gene3D" id="2.30.110.10">
    <property type="entry name" value="Electron Transport, Fmn-binding Protein, Chain A"/>
    <property type="match status" value="1"/>
</dbReference>
<keyword evidence="3" id="KW-1185">Reference proteome</keyword>
<dbReference type="PANTHER" id="PTHR28243">
    <property type="entry name" value="AGL049CP"/>
    <property type="match status" value="1"/>
</dbReference>
<dbReference type="EMBL" id="VJMJ01000087">
    <property type="protein sequence ID" value="KAF0736841.1"/>
    <property type="molecule type" value="Genomic_DNA"/>
</dbReference>
<dbReference type="GO" id="GO:0010181">
    <property type="term" value="F:FMN binding"/>
    <property type="evidence" value="ECO:0007669"/>
    <property type="project" value="InterPro"/>
</dbReference>
<evidence type="ECO:0000313" key="2">
    <source>
        <dbReference type="EMBL" id="KAF0736841.1"/>
    </source>
</evidence>
<dbReference type="AlphaFoldDB" id="A0A6G0X9U6"/>
<organism evidence="2 3">
    <name type="scientific">Aphanomyces euteiches</name>
    <dbReference type="NCBI Taxonomy" id="100861"/>
    <lineage>
        <taxon>Eukaryota</taxon>
        <taxon>Sar</taxon>
        <taxon>Stramenopiles</taxon>
        <taxon>Oomycota</taxon>
        <taxon>Saprolegniomycetes</taxon>
        <taxon>Saprolegniales</taxon>
        <taxon>Verrucalvaceae</taxon>
        <taxon>Aphanomyces</taxon>
    </lineage>
</organism>
<gene>
    <name evidence="2" type="ORF">Ae201684_006997</name>
</gene>
<sequence>MATSWTERIEKSIKKSRRIRGGNYVQLATVDAEGRPHCRTVVFRGFVDLPSGRTAMKMITDARSDKVVQIQHNPLCELVWWFSQSSEQYRFEGTLELITSESPDFQDVRTHQWSALSDPARAQFFWSNAGLFDPQVDAEGVSTTEASDPPNTFVLVVLTPSVVKYLRLHDNYAQEEAWTTPNGWITVPPRAG</sequence>
<dbReference type="UniPathway" id="UPA01068">
    <property type="reaction ID" value="UER00304"/>
</dbReference>
<dbReference type="SUPFAM" id="SSF50475">
    <property type="entry name" value="FMN-binding split barrel"/>
    <property type="match status" value="1"/>
</dbReference>
<dbReference type="PANTHER" id="PTHR28243:SF1">
    <property type="entry name" value="PYRIDOXAMINE 5'-PHOSPHATE OXIDASE ALR4036 FAMILY FMN-BINDING DOMAIN-CONTAINING PROTEIN"/>
    <property type="match status" value="1"/>
</dbReference>
<dbReference type="InterPro" id="IPR012349">
    <property type="entry name" value="Split_barrel_FMN-bd"/>
</dbReference>
<accession>A0A6G0X9U6</accession>
<feature type="domain" description="Pyridoxamine 5'-phosphate oxidase Alr4036 family FMN-binding" evidence="1">
    <location>
        <begin position="3"/>
        <end position="98"/>
    </location>
</feature>
<evidence type="ECO:0000259" key="1">
    <source>
        <dbReference type="Pfam" id="PF12766"/>
    </source>
</evidence>
<dbReference type="Pfam" id="PF12766">
    <property type="entry name" value="Pyridox_oxase_2"/>
    <property type="match status" value="1"/>
</dbReference>
<protein>
    <recommendedName>
        <fullName evidence="1">Pyridoxamine 5'-phosphate oxidase Alr4036 family FMN-binding domain-containing protein</fullName>
    </recommendedName>
</protein>
<dbReference type="Proteomes" id="UP000481153">
    <property type="component" value="Unassembled WGS sequence"/>
</dbReference>
<name>A0A6G0X9U6_9STRA</name>
<proteinExistence type="predicted"/>
<evidence type="ECO:0000313" key="3">
    <source>
        <dbReference type="Proteomes" id="UP000481153"/>
    </source>
</evidence>